<gene>
    <name evidence="2" type="ORF">INT45_005075</name>
</gene>
<dbReference type="PANTHER" id="PTHR11158">
    <property type="entry name" value="MSF1/PX19 RELATED"/>
    <property type="match status" value="1"/>
</dbReference>
<keyword evidence="3" id="KW-1185">Reference proteome</keyword>
<dbReference type="OrthoDB" id="407630at2759"/>
<name>A0A8H7SA98_9FUNG</name>
<proteinExistence type="predicted"/>
<dbReference type="Pfam" id="PF04707">
    <property type="entry name" value="PRELI"/>
    <property type="match status" value="1"/>
</dbReference>
<dbReference type="EMBL" id="JAEPRB010000015">
    <property type="protein sequence ID" value="KAG2226589.1"/>
    <property type="molecule type" value="Genomic_DNA"/>
</dbReference>
<sequence length="192" mass="21874">MKIFETGHDYSYEWSLVSAAHWCKYPNEKATHVKCVDVLNQHVDPETGVLTMERLFTVKQNVPTFILKILGSDTTHYVREVSTIDPRTKTLTMRSLNLTMSNLLTVEETIQYKVHPDDSTKTQFTQQAAISAGSSVVRWGNLLEDFTLKRFQQNAATGREGFHKVLERFVVMAEAGHQQQQKAVRSDGQNNN</sequence>
<dbReference type="PROSITE" id="PS50904">
    <property type="entry name" value="PRELI_MSF1"/>
    <property type="match status" value="1"/>
</dbReference>
<evidence type="ECO:0000313" key="3">
    <source>
        <dbReference type="Proteomes" id="UP000646827"/>
    </source>
</evidence>
<dbReference type="Proteomes" id="UP000646827">
    <property type="component" value="Unassembled WGS sequence"/>
</dbReference>
<dbReference type="InterPro" id="IPR006797">
    <property type="entry name" value="PRELI/MSF1_dom"/>
</dbReference>
<dbReference type="AlphaFoldDB" id="A0A8H7SA98"/>
<dbReference type="GO" id="GO:0005758">
    <property type="term" value="C:mitochondrial intermembrane space"/>
    <property type="evidence" value="ECO:0007669"/>
    <property type="project" value="InterPro"/>
</dbReference>
<protein>
    <recommendedName>
        <fullName evidence="1">PRELI/MSF1 domain-containing protein</fullName>
    </recommendedName>
</protein>
<dbReference type="InterPro" id="IPR037365">
    <property type="entry name" value="Slowmo/Ups"/>
</dbReference>
<organism evidence="2 3">
    <name type="scientific">Circinella minor</name>
    <dbReference type="NCBI Taxonomy" id="1195481"/>
    <lineage>
        <taxon>Eukaryota</taxon>
        <taxon>Fungi</taxon>
        <taxon>Fungi incertae sedis</taxon>
        <taxon>Mucoromycota</taxon>
        <taxon>Mucoromycotina</taxon>
        <taxon>Mucoromycetes</taxon>
        <taxon>Mucorales</taxon>
        <taxon>Lichtheimiaceae</taxon>
        <taxon>Circinella</taxon>
    </lineage>
</organism>
<comment type="caution">
    <text evidence="2">The sequence shown here is derived from an EMBL/GenBank/DDBJ whole genome shotgun (WGS) entry which is preliminary data.</text>
</comment>
<evidence type="ECO:0000313" key="2">
    <source>
        <dbReference type="EMBL" id="KAG2226589.1"/>
    </source>
</evidence>
<accession>A0A8H7SA98</accession>
<feature type="domain" description="PRELI/MSF1" evidence="1">
    <location>
        <begin position="1"/>
        <end position="174"/>
    </location>
</feature>
<evidence type="ECO:0000259" key="1">
    <source>
        <dbReference type="PROSITE" id="PS50904"/>
    </source>
</evidence>
<reference evidence="2 3" key="1">
    <citation type="submission" date="2020-12" db="EMBL/GenBank/DDBJ databases">
        <title>Metabolic potential, ecology and presence of endohyphal bacteria is reflected in genomic diversity of Mucoromycotina.</title>
        <authorList>
            <person name="Muszewska A."/>
            <person name="Okrasinska A."/>
            <person name="Steczkiewicz K."/>
            <person name="Drgas O."/>
            <person name="Orlowska M."/>
            <person name="Perlinska-Lenart U."/>
            <person name="Aleksandrzak-Piekarczyk T."/>
            <person name="Szatraj K."/>
            <person name="Zielenkiewicz U."/>
            <person name="Pilsyk S."/>
            <person name="Malc E."/>
            <person name="Mieczkowski P."/>
            <person name="Kruszewska J.S."/>
            <person name="Biernat P."/>
            <person name="Pawlowska J."/>
        </authorList>
    </citation>
    <scope>NUCLEOTIDE SEQUENCE [LARGE SCALE GENOMIC DNA]</scope>
    <source>
        <strain evidence="2 3">CBS 142.35</strain>
    </source>
</reference>